<dbReference type="EMBL" id="JALJOT010000005">
    <property type="protein sequence ID" value="KAK9915003.1"/>
    <property type="molecule type" value="Genomic_DNA"/>
</dbReference>
<protein>
    <submittedName>
        <fullName evidence="1">Uncharacterized protein</fullName>
    </submittedName>
</protein>
<keyword evidence="2" id="KW-1185">Reference proteome</keyword>
<gene>
    <name evidence="1" type="ORF">WJX75_003509</name>
</gene>
<proteinExistence type="predicted"/>
<sequence length="102" mass="11238">MPVPTALSEPTATATGTCCFNNARQRRRSDPCNGISVSQSIWSPVNNTDRLLPEACERSWASHLSPASGWMVGRGRWRQIQQRDELRATDLSASDHRTASGL</sequence>
<accession>A0ABR2YTE7</accession>
<organism evidence="1 2">
    <name type="scientific">Coccomyxa subellipsoidea</name>
    <dbReference type="NCBI Taxonomy" id="248742"/>
    <lineage>
        <taxon>Eukaryota</taxon>
        <taxon>Viridiplantae</taxon>
        <taxon>Chlorophyta</taxon>
        <taxon>core chlorophytes</taxon>
        <taxon>Trebouxiophyceae</taxon>
        <taxon>Trebouxiophyceae incertae sedis</taxon>
        <taxon>Coccomyxaceae</taxon>
        <taxon>Coccomyxa</taxon>
    </lineage>
</organism>
<comment type="caution">
    <text evidence="1">The sequence shown here is derived from an EMBL/GenBank/DDBJ whole genome shotgun (WGS) entry which is preliminary data.</text>
</comment>
<evidence type="ECO:0000313" key="1">
    <source>
        <dbReference type="EMBL" id="KAK9915003.1"/>
    </source>
</evidence>
<evidence type="ECO:0000313" key="2">
    <source>
        <dbReference type="Proteomes" id="UP001491310"/>
    </source>
</evidence>
<reference evidence="1 2" key="1">
    <citation type="journal article" date="2024" name="Nat. Commun.">
        <title>Phylogenomics reveals the evolutionary origins of lichenization in chlorophyte algae.</title>
        <authorList>
            <person name="Puginier C."/>
            <person name="Libourel C."/>
            <person name="Otte J."/>
            <person name="Skaloud P."/>
            <person name="Haon M."/>
            <person name="Grisel S."/>
            <person name="Petersen M."/>
            <person name="Berrin J.G."/>
            <person name="Delaux P.M."/>
            <person name="Dal Grande F."/>
            <person name="Keller J."/>
        </authorList>
    </citation>
    <scope>NUCLEOTIDE SEQUENCE [LARGE SCALE GENOMIC DNA]</scope>
    <source>
        <strain evidence="1 2">SAG 216-7</strain>
    </source>
</reference>
<dbReference type="Proteomes" id="UP001491310">
    <property type="component" value="Unassembled WGS sequence"/>
</dbReference>
<name>A0ABR2YTE7_9CHLO</name>